<dbReference type="InterPro" id="IPR019861">
    <property type="entry name" value="PorP/SprF_Bacteroidetes"/>
</dbReference>
<protein>
    <recommendedName>
        <fullName evidence="3">Type IX secretion system membrane protein PorP/SprF</fullName>
    </recommendedName>
</protein>
<proteinExistence type="predicted"/>
<sequence length="346" mass="38134">MKKIYLTLVGLALLHSAGAQDLHFSQTTQTPLLINPAAVGIFDGWERLTINHRNQWLGSSTQFMSTAVAADVNLGKTRMNDKAYLGLGLMFFNDIGGDSKFGNTQGSVTVSGILPMGGSGHTLSAGIQGGFGQRKGDINAVTFSSQWDGSSFNPLFLSGEQNSITSFSYVDASAGLFYMFDGGQSTFSRNNDFKFQIGVSGFHLNAPQLKYTNGVIGERLHRKYVAHLRVITEVAGSKWSIDGSAAQFIQGGHFETILGMMMRYRFQNGTKQTGLNHNAYLGFGTYFRWGDAIVPSANIEWKGFQFGVSYDVTVSYLRKANVGSLEFSLSYRNMHDSLFKMRKRRF</sequence>
<dbReference type="Pfam" id="PF11751">
    <property type="entry name" value="PorP_SprF"/>
    <property type="match status" value="1"/>
</dbReference>
<reference evidence="2" key="1">
    <citation type="journal article" date="2012" name="Environ. Microbiol.">
        <title>Genomic content of uncultured Bacteroidetes from contrasting oceanic provinces in the North Atlantic Ocean.</title>
        <authorList>
            <person name="Gomez-Pereira P.R."/>
            <person name="Schuler M."/>
            <person name="Fuchs B.M."/>
            <person name="Bennke C."/>
            <person name="Teeling H."/>
            <person name="Waldmann J."/>
            <person name="Richter M."/>
            <person name="Barbe V."/>
            <person name="Bataille E."/>
            <person name="Glockner F.O."/>
            <person name="Amann R."/>
        </authorList>
    </citation>
    <scope>NUCLEOTIDE SEQUENCE</scope>
</reference>
<keyword evidence="1" id="KW-0732">Signal</keyword>
<evidence type="ECO:0008006" key="3">
    <source>
        <dbReference type="Google" id="ProtNLM"/>
    </source>
</evidence>
<dbReference type="AlphaFoldDB" id="H6RDN1"/>
<gene>
    <name evidence="2" type="ORF">VIS_S3ARA10008</name>
</gene>
<reference evidence="2" key="2">
    <citation type="submission" date="2012-02" db="EMBL/GenBank/DDBJ databases">
        <authorList>
            <person name="Genoscope - CEA"/>
        </authorList>
    </citation>
    <scope>NUCLEOTIDE SEQUENCE</scope>
</reference>
<feature type="chain" id="PRO_5003606189" description="Type IX secretion system membrane protein PorP/SprF" evidence="1">
    <location>
        <begin position="20"/>
        <end position="346"/>
    </location>
</feature>
<evidence type="ECO:0000313" key="2">
    <source>
        <dbReference type="EMBL" id="CCF99142.1"/>
    </source>
</evidence>
<evidence type="ECO:0000256" key="1">
    <source>
        <dbReference type="SAM" id="SignalP"/>
    </source>
</evidence>
<dbReference type="NCBIfam" id="TIGR03519">
    <property type="entry name" value="T9SS_PorP_fam"/>
    <property type="match status" value="1"/>
</dbReference>
<dbReference type="EMBL" id="FO117572">
    <property type="protein sequence ID" value="CCF99142.1"/>
    <property type="molecule type" value="Genomic_DNA"/>
</dbReference>
<feature type="signal peptide" evidence="1">
    <location>
        <begin position="1"/>
        <end position="19"/>
    </location>
</feature>
<organism evidence="2">
    <name type="scientific">uncultured Flavobacteriia bacterium</name>
    <dbReference type="NCBI Taxonomy" id="212695"/>
    <lineage>
        <taxon>Bacteria</taxon>
        <taxon>Pseudomonadati</taxon>
        <taxon>Bacteroidota</taxon>
        <taxon>Flavobacteriia</taxon>
        <taxon>environmental samples</taxon>
    </lineage>
</organism>
<name>H6RDN1_9BACT</name>
<accession>H6RDN1</accession>